<dbReference type="EMBL" id="QCYY01003150">
    <property type="protein sequence ID" value="ROT65052.1"/>
    <property type="molecule type" value="Genomic_DNA"/>
</dbReference>
<feature type="compositionally biased region" description="Basic and acidic residues" evidence="3">
    <location>
        <begin position="294"/>
        <end position="312"/>
    </location>
</feature>
<dbReference type="PROSITE" id="PS01209">
    <property type="entry name" value="LDLRA_1"/>
    <property type="match status" value="1"/>
</dbReference>
<evidence type="ECO:0000256" key="3">
    <source>
        <dbReference type="SAM" id="MobiDB-lite"/>
    </source>
</evidence>
<name>A0A423SLJ0_PENVA</name>
<keyword evidence="1 2" id="KW-1015">Disulfide bond</keyword>
<feature type="compositionally biased region" description="Basic and acidic residues" evidence="3">
    <location>
        <begin position="332"/>
        <end position="356"/>
    </location>
</feature>
<dbReference type="InterPro" id="IPR023415">
    <property type="entry name" value="LDLR_class-A_CS"/>
</dbReference>
<evidence type="ECO:0000256" key="1">
    <source>
        <dbReference type="ARBA" id="ARBA00023157"/>
    </source>
</evidence>
<feature type="compositionally biased region" description="Basic and acidic residues" evidence="3">
    <location>
        <begin position="403"/>
        <end position="455"/>
    </location>
</feature>
<dbReference type="SUPFAM" id="SSF57424">
    <property type="entry name" value="LDL receptor-like module"/>
    <property type="match status" value="1"/>
</dbReference>
<reference evidence="6 7" key="1">
    <citation type="submission" date="2018-04" db="EMBL/GenBank/DDBJ databases">
        <authorList>
            <person name="Zhang X."/>
            <person name="Yuan J."/>
            <person name="Li F."/>
            <person name="Xiang J."/>
        </authorList>
    </citation>
    <scope>NUCLEOTIDE SEQUENCE [LARGE SCALE GENOMIC DNA]</scope>
    <source>
        <tissue evidence="6">Muscle</tissue>
    </source>
</reference>
<dbReference type="Gene3D" id="4.10.400.10">
    <property type="entry name" value="Low-density Lipoprotein Receptor"/>
    <property type="match status" value="1"/>
</dbReference>
<feature type="region of interest" description="Disordered" evidence="3">
    <location>
        <begin position="281"/>
        <end position="459"/>
    </location>
</feature>
<dbReference type="InterPro" id="IPR002172">
    <property type="entry name" value="LDrepeatLR_classA_rpt"/>
</dbReference>
<dbReference type="Pfam" id="PF00057">
    <property type="entry name" value="Ldl_recept_a"/>
    <property type="match status" value="1"/>
</dbReference>
<dbReference type="Pfam" id="PF02931">
    <property type="entry name" value="Neur_chan_LBD"/>
    <property type="match status" value="1"/>
</dbReference>
<dbReference type="GO" id="GO:0016020">
    <property type="term" value="C:membrane"/>
    <property type="evidence" value="ECO:0007669"/>
    <property type="project" value="InterPro"/>
</dbReference>
<keyword evidence="4" id="KW-0812">Transmembrane</keyword>
<dbReference type="AlphaFoldDB" id="A0A423SLJ0"/>
<dbReference type="CDD" id="cd00112">
    <property type="entry name" value="LDLa"/>
    <property type="match status" value="1"/>
</dbReference>
<feature type="transmembrane region" description="Helical" evidence="4">
    <location>
        <begin position="519"/>
        <end position="538"/>
    </location>
</feature>
<feature type="domain" description="Neurotransmitter-gated ion-channel ligand-binding" evidence="5">
    <location>
        <begin position="105"/>
        <end position="193"/>
    </location>
</feature>
<feature type="compositionally biased region" description="Gly residues" evidence="3">
    <location>
        <begin position="281"/>
        <end position="292"/>
    </location>
</feature>
<evidence type="ECO:0000313" key="7">
    <source>
        <dbReference type="Proteomes" id="UP000283509"/>
    </source>
</evidence>
<dbReference type="InterPro" id="IPR036734">
    <property type="entry name" value="Neur_chan_lig-bd_sf"/>
</dbReference>
<organism evidence="6 7">
    <name type="scientific">Penaeus vannamei</name>
    <name type="common">Whiteleg shrimp</name>
    <name type="synonym">Litopenaeus vannamei</name>
    <dbReference type="NCBI Taxonomy" id="6689"/>
    <lineage>
        <taxon>Eukaryota</taxon>
        <taxon>Metazoa</taxon>
        <taxon>Ecdysozoa</taxon>
        <taxon>Arthropoda</taxon>
        <taxon>Crustacea</taxon>
        <taxon>Multicrustacea</taxon>
        <taxon>Malacostraca</taxon>
        <taxon>Eumalacostraca</taxon>
        <taxon>Eucarida</taxon>
        <taxon>Decapoda</taxon>
        <taxon>Dendrobranchiata</taxon>
        <taxon>Penaeoidea</taxon>
        <taxon>Penaeidae</taxon>
        <taxon>Penaeus</taxon>
    </lineage>
</organism>
<sequence length="540" mass="62566">MAVYNTGDGQWLFKDTGVNATLAEMNMNHPDEYPVGRSKWQVLQPFCDFSLGEEITLGLSACTIKEFMCSDGSCVPRGVRCNLREDCRDGSDEENCGIVHFSGRYASHRPPPGKTFKDVLLIQPHVHIVRFSKIDDINLAIYLECEVYLTWTDRNLQYKNIKEEEAKNKLSEEEVLAIWTPRIEFLNVNDGILKYLKSGVFARRTGEPRPPEFNDVKMGTFTLERLESLVLTLFLLGRTAFLLLGIGYVTLHVKAAGQFQLYLCRWVERVGGAMTHLPERGGGWRCAWGGGNNETKRARPNRPDNETREADQKSQTNGPRRNQKRQTQTLQTRERDQERQTRQSRPREADQTEQTRQRNQKSQTKQNRQRRDQERQTRRADQKSQTKQSRPETRTKGANQTEQTRERDQRERQTETKRGRPENETKEADQTERDQETDQKTRPEEEHGPEHEKPRSPLLQVRAIMTLTTLLVLYTLFNQTGSREVAEAKAATPVLAFAEEKARRKTRLTGPFVMRVMSFYVYPFIICVFNLAFWLAVFNL</sequence>
<comment type="caution">
    <text evidence="6">The sequence shown here is derived from an EMBL/GenBank/DDBJ whole genome shotgun (WGS) entry which is preliminary data.</text>
</comment>
<evidence type="ECO:0000259" key="5">
    <source>
        <dbReference type="Pfam" id="PF02931"/>
    </source>
</evidence>
<feature type="transmembrane region" description="Helical" evidence="4">
    <location>
        <begin position="229"/>
        <end position="251"/>
    </location>
</feature>
<feature type="disulfide bond" evidence="2">
    <location>
        <begin position="69"/>
        <end position="87"/>
    </location>
</feature>
<keyword evidence="4" id="KW-0472">Membrane</keyword>
<evidence type="ECO:0000256" key="4">
    <source>
        <dbReference type="SAM" id="Phobius"/>
    </source>
</evidence>
<keyword evidence="4" id="KW-1133">Transmembrane helix</keyword>
<keyword evidence="7" id="KW-1185">Reference proteome</keyword>
<dbReference type="PROSITE" id="PS50068">
    <property type="entry name" value="LDLRA_2"/>
    <property type="match status" value="1"/>
</dbReference>
<accession>A0A423SLJ0</accession>
<feature type="compositionally biased region" description="Basic and acidic residues" evidence="3">
    <location>
        <begin position="369"/>
        <end position="395"/>
    </location>
</feature>
<reference evidence="6 7" key="2">
    <citation type="submission" date="2019-01" db="EMBL/GenBank/DDBJ databases">
        <title>The decoding of complex shrimp genome reveals the adaptation for benthos swimmer, frequently molting mechanism and breeding impact on genome.</title>
        <authorList>
            <person name="Sun Y."/>
            <person name="Gao Y."/>
            <person name="Yu Y."/>
        </authorList>
    </citation>
    <scope>NUCLEOTIDE SEQUENCE [LARGE SCALE GENOMIC DNA]</scope>
    <source>
        <tissue evidence="6">Muscle</tissue>
    </source>
</reference>
<evidence type="ECO:0000256" key="2">
    <source>
        <dbReference type="PROSITE-ProRule" id="PRU00124"/>
    </source>
</evidence>
<feature type="disulfide bond" evidence="2">
    <location>
        <begin position="62"/>
        <end position="74"/>
    </location>
</feature>
<protein>
    <submittedName>
        <fullName evidence="6">Dynein heavy chain-like protein</fullName>
    </submittedName>
</protein>
<dbReference type="Gene3D" id="2.70.170.10">
    <property type="entry name" value="Neurotransmitter-gated ion-channel ligand-binding domain"/>
    <property type="match status" value="1"/>
</dbReference>
<evidence type="ECO:0000313" key="6">
    <source>
        <dbReference type="EMBL" id="ROT65052.1"/>
    </source>
</evidence>
<proteinExistence type="predicted"/>
<dbReference type="GO" id="GO:0005230">
    <property type="term" value="F:extracellular ligand-gated monoatomic ion channel activity"/>
    <property type="evidence" value="ECO:0007669"/>
    <property type="project" value="InterPro"/>
</dbReference>
<dbReference type="OrthoDB" id="6360924at2759"/>
<dbReference type="SMART" id="SM00192">
    <property type="entry name" value="LDLa"/>
    <property type="match status" value="1"/>
</dbReference>
<dbReference type="Proteomes" id="UP000283509">
    <property type="component" value="Unassembled WGS sequence"/>
</dbReference>
<gene>
    <name evidence="6" type="ORF">C7M84_017000</name>
</gene>
<dbReference type="SUPFAM" id="SSF63712">
    <property type="entry name" value="Nicotinic receptor ligand binding domain-like"/>
    <property type="match status" value="1"/>
</dbReference>
<dbReference type="InterPro" id="IPR006202">
    <property type="entry name" value="Neur_chan_lig-bd"/>
</dbReference>
<dbReference type="InterPro" id="IPR036055">
    <property type="entry name" value="LDL_receptor-like_sf"/>
</dbReference>
<feature type="disulfide bond" evidence="2">
    <location>
        <begin position="81"/>
        <end position="96"/>
    </location>
</feature>